<dbReference type="SUPFAM" id="SSF57756">
    <property type="entry name" value="Retrovirus zinc finger-like domains"/>
    <property type="match status" value="1"/>
</dbReference>
<dbReference type="SMART" id="SM00343">
    <property type="entry name" value="ZnF_C2HC"/>
    <property type="match status" value="2"/>
</dbReference>
<comment type="caution">
    <text evidence="2">The sequence shown here is derived from an EMBL/GenBank/DDBJ whole genome shotgun (WGS) entry which is preliminary data.</text>
</comment>
<protein>
    <recommendedName>
        <fullName evidence="1">CCHC-type domain-containing protein</fullName>
    </recommendedName>
</protein>
<dbReference type="EMBL" id="SPHZ02000010">
    <property type="protein sequence ID" value="KAF0897402.1"/>
    <property type="molecule type" value="Genomic_DNA"/>
</dbReference>
<dbReference type="Gene3D" id="4.10.60.10">
    <property type="entry name" value="Zinc finger, CCHC-type"/>
    <property type="match status" value="1"/>
</dbReference>
<proteinExistence type="predicted"/>
<feature type="domain" description="CCHC-type" evidence="1">
    <location>
        <begin position="45"/>
        <end position="65"/>
    </location>
</feature>
<dbReference type="OrthoDB" id="1751274at2759"/>
<dbReference type="InterPro" id="IPR036875">
    <property type="entry name" value="Znf_CCHC_sf"/>
</dbReference>
<feature type="domain" description="CCHC-type" evidence="1">
    <location>
        <begin position="81"/>
        <end position="97"/>
    </location>
</feature>
<evidence type="ECO:0000313" key="2">
    <source>
        <dbReference type="EMBL" id="KAF0897402.1"/>
    </source>
</evidence>
<dbReference type="GO" id="GO:0008270">
    <property type="term" value="F:zinc ion binding"/>
    <property type="evidence" value="ECO:0007669"/>
    <property type="project" value="InterPro"/>
</dbReference>
<organism evidence="2 3">
    <name type="scientific">Oryza meyeriana var. granulata</name>
    <dbReference type="NCBI Taxonomy" id="110450"/>
    <lineage>
        <taxon>Eukaryota</taxon>
        <taxon>Viridiplantae</taxon>
        <taxon>Streptophyta</taxon>
        <taxon>Embryophyta</taxon>
        <taxon>Tracheophyta</taxon>
        <taxon>Spermatophyta</taxon>
        <taxon>Magnoliopsida</taxon>
        <taxon>Liliopsida</taxon>
        <taxon>Poales</taxon>
        <taxon>Poaceae</taxon>
        <taxon>BOP clade</taxon>
        <taxon>Oryzoideae</taxon>
        <taxon>Oryzeae</taxon>
        <taxon>Oryzinae</taxon>
        <taxon>Oryza</taxon>
        <taxon>Oryza meyeriana</taxon>
    </lineage>
</organism>
<evidence type="ECO:0000259" key="1">
    <source>
        <dbReference type="SMART" id="SM00343"/>
    </source>
</evidence>
<gene>
    <name evidence="2" type="ORF">E2562_036938</name>
</gene>
<dbReference type="Proteomes" id="UP000479710">
    <property type="component" value="Unassembled WGS sequence"/>
</dbReference>
<keyword evidence="3" id="KW-1185">Reference proteome</keyword>
<sequence length="132" mass="14534">MPVLGVVSQDTSFVTAQTEDEFGYPVEVPFTRTMADNPTGWKTRACNRCGEIGHYTRDSTANCPNYEGDHESGECPAASITCFLCEGTGHVPKECRLKYLPSGMVEIQRIVLRLVNKALASDKTNNPSDKFL</sequence>
<reference evidence="2 3" key="1">
    <citation type="submission" date="2019-11" db="EMBL/GenBank/DDBJ databases">
        <title>Whole genome sequence of Oryza granulata.</title>
        <authorList>
            <person name="Li W."/>
        </authorList>
    </citation>
    <scope>NUCLEOTIDE SEQUENCE [LARGE SCALE GENOMIC DNA]</scope>
    <source>
        <strain evidence="3">cv. Menghai</strain>
        <tissue evidence="2">Leaf</tissue>
    </source>
</reference>
<dbReference type="AlphaFoldDB" id="A0A6G1CB39"/>
<accession>A0A6G1CB39</accession>
<name>A0A6G1CB39_9ORYZ</name>
<dbReference type="GO" id="GO:0003676">
    <property type="term" value="F:nucleic acid binding"/>
    <property type="evidence" value="ECO:0007669"/>
    <property type="project" value="InterPro"/>
</dbReference>
<evidence type="ECO:0000313" key="3">
    <source>
        <dbReference type="Proteomes" id="UP000479710"/>
    </source>
</evidence>
<dbReference type="InterPro" id="IPR001878">
    <property type="entry name" value="Znf_CCHC"/>
</dbReference>